<keyword evidence="2" id="KW-0812">Transmembrane</keyword>
<evidence type="ECO:0000313" key="4">
    <source>
        <dbReference type="EMBL" id="KAF4693095.1"/>
    </source>
</evidence>
<dbReference type="SUPFAM" id="SSF47336">
    <property type="entry name" value="ACP-like"/>
    <property type="match status" value="1"/>
</dbReference>
<dbReference type="Gene3D" id="3.40.50.12780">
    <property type="entry name" value="N-terminal domain of ligase-like"/>
    <property type="match status" value="1"/>
</dbReference>
<dbReference type="InterPro" id="IPR042099">
    <property type="entry name" value="ANL_N_sf"/>
</dbReference>
<dbReference type="PROSITE" id="PS50075">
    <property type="entry name" value="CARRIER"/>
    <property type="match status" value="1"/>
</dbReference>
<feature type="domain" description="Carrier" evidence="3">
    <location>
        <begin position="813"/>
        <end position="890"/>
    </location>
</feature>
<dbReference type="EMBL" id="JABANP010000050">
    <property type="protein sequence ID" value="KAF4693095.1"/>
    <property type="molecule type" value="Genomic_DNA"/>
</dbReference>
<evidence type="ECO:0000256" key="1">
    <source>
        <dbReference type="SAM" id="MobiDB-lite"/>
    </source>
</evidence>
<name>A0A7J6PAH5_PEROL</name>
<feature type="transmembrane region" description="Helical" evidence="2">
    <location>
        <begin position="593"/>
        <end position="614"/>
    </location>
</feature>
<reference evidence="4 5" key="1">
    <citation type="submission" date="2020-04" db="EMBL/GenBank/DDBJ databases">
        <title>Perkinsus olseni comparative genomics.</title>
        <authorList>
            <person name="Bogema D.R."/>
        </authorList>
    </citation>
    <scope>NUCLEOTIDE SEQUENCE [LARGE SCALE GENOMIC DNA]</scope>
    <source>
        <strain evidence="4">00978-12</strain>
    </source>
</reference>
<proteinExistence type="predicted"/>
<dbReference type="OrthoDB" id="413185at2759"/>
<dbReference type="InterPro" id="IPR009081">
    <property type="entry name" value="PP-bd_ACP"/>
</dbReference>
<dbReference type="SUPFAM" id="SSF52777">
    <property type="entry name" value="CoA-dependent acyltransferases"/>
    <property type="match status" value="2"/>
</dbReference>
<dbReference type="SUPFAM" id="SSF56801">
    <property type="entry name" value="Acetyl-CoA synthetase-like"/>
    <property type="match status" value="1"/>
</dbReference>
<dbReference type="InterPro" id="IPR036736">
    <property type="entry name" value="ACP-like_sf"/>
</dbReference>
<keyword evidence="2" id="KW-1133">Transmembrane helix</keyword>
<dbReference type="Gene3D" id="3.30.559.30">
    <property type="entry name" value="Nonribosomal peptide synthetase, condensation domain"/>
    <property type="match status" value="1"/>
</dbReference>
<gene>
    <name evidence="4" type="ORF">FOZ60_011879</name>
</gene>
<dbReference type="Pfam" id="PF00501">
    <property type="entry name" value="AMP-binding"/>
    <property type="match status" value="1"/>
</dbReference>
<evidence type="ECO:0000259" key="3">
    <source>
        <dbReference type="PROSITE" id="PS50075"/>
    </source>
</evidence>
<keyword evidence="2" id="KW-0472">Membrane</keyword>
<evidence type="ECO:0000256" key="2">
    <source>
        <dbReference type="SAM" id="Phobius"/>
    </source>
</evidence>
<sequence length="1568" mass="172215">MNLRAATHSFNDWFRNAATIHGGTTAAVEMNEIGEIVTYSDLYKTACECGKVISQKLESHHSPRCRVDVRDVPRWTVALNIPRGIDWYTIYLACLLAGIPTVSLTSGGREVPADQETARALLAQSLLTPCLLIGGECALDCSRVDVEDILSSVGRETSNEGSLLHRAFRDGETVAYHFTGGTTSSSKCVRITLGMIMHELDKYADVIPRAWKGVGRAAVIHSSSVYWAASCYGQVDICLAFHGTLILPAPPPTGSKRCSMDATEVPYRLMRDAMTLGRFDTVIAGLVPTLMDAMPPPETDWWTRGGTIREKKLLVFTWGEACPQSVVDKWARATIIELLVATEYWLSLYCVRSTSTRGDSAPVQYSIVSGCTVSTKRLRPGGDAGMMIMSGRMVTPGYVTGTSLLGGNEMPSKIADATEHTATFETEDVVRLVTREDNSHHLVECLGREGDLVKVGGAFARIPALEDAIGQHFGSGTKVIIVVGHEVPGGEIHVVVRVGRECRLGVPGAMAAIRGVLPGLPTRCIHIFVPGAWIPTNAVTGKVMKGELLSTVIPRPPPLRLADDALLEDAPYREQYELGGSLLPKSVARSKKAVYVGVPMHVVLVSVISILASLCWNNIGLARFSLGLVAALMVYYPLLDYVAIAMQSDTSPAFGSSIDTKDCLERMALSWAEVCTSVLLWLETLSRQGSTSVTIGDGTTGGRIFAIRSGSGVGIFVVLHLGSVFGSRRPFCSKGGTGKDGHSQYMEGQSISVSHAHLCELSHVSSARFVCESCLWDELQHVDVKPAGGDSRPPVRRPPRTANQSTEAVNKDAAASDVEGHIVSMLASLGGECPYVDEQSTGRMLAGLSSLSVVLLSSKIAQKWNIKLSPREVMALTTLGDLTNEVRKRIDEVEAVSNTSRETTNSYSGRPPEYRINMFATHLWKRAPCDWLFEYTDSDHPMTVTDIKKALHILVDRHAVFRSCPLDPLELQDCCKEVLSLSSAAGTESAWVRRAVEACWPKVGPPFRWFYVYVRLTHLFADGFCVAPMAKELDHAFKQVTRGEVPPVAACGFPTLQHRLSSAIRGDEAFIRLRQAMEIRRPSADNRTRTLWLSRGTTRGLAAIAKELQVPTEIVILAVVLISLGRALEWDCIPLSLMRANRDEDADQSRMFGFFAEYADLGLIPCDYNTSLFGVIAQLQGRIQENVNYTTGPRLYSTSLGDRPWTRKCFPITVNLITSLPQMDDLCVRHVSSYDRIERNGEADGRGMRPIHLYIEESRYVSTSDTDWGIRMMLDWEWFPCSWLVKYVDRDLPAKTEGDSRGNHGPASSQQLARSGSPEESGVHFNDGVERKRTQIRFVARHLRRHFREGPQSLSETALRCIGIVPTAQAIRAPARVNSKLVRVPAEADYLLGVTPIRDLQYHTRDQVQKAMGHGSIPGTNDPSLRIYHLLPIAFPASESLWTAPDPLVTDVIKVSRSTEPHRLGTLIYNRCRDGEEDITVHARGDIALAMAVRGIAKATAKLVSFEAKRLVAIPISFEPKSFQELQISIRCVDLSPSETEKIQSPKLLDILFEAEEDDVSDLPTPKS</sequence>
<feature type="region of interest" description="Disordered" evidence="1">
    <location>
        <begin position="1296"/>
        <end position="1327"/>
    </location>
</feature>
<accession>A0A7J6PAH5</accession>
<evidence type="ECO:0000313" key="5">
    <source>
        <dbReference type="Proteomes" id="UP000541610"/>
    </source>
</evidence>
<feature type="transmembrane region" description="Helical" evidence="2">
    <location>
        <begin position="621"/>
        <end position="639"/>
    </location>
</feature>
<dbReference type="InterPro" id="IPR000873">
    <property type="entry name" value="AMP-dep_synth/lig_dom"/>
</dbReference>
<comment type="caution">
    <text evidence="4">The sequence shown here is derived from an EMBL/GenBank/DDBJ whole genome shotgun (WGS) entry which is preliminary data.</text>
</comment>
<organism evidence="4 5">
    <name type="scientific">Perkinsus olseni</name>
    <name type="common">Perkinsus atlanticus</name>
    <dbReference type="NCBI Taxonomy" id="32597"/>
    <lineage>
        <taxon>Eukaryota</taxon>
        <taxon>Sar</taxon>
        <taxon>Alveolata</taxon>
        <taxon>Perkinsozoa</taxon>
        <taxon>Perkinsea</taxon>
        <taxon>Perkinsida</taxon>
        <taxon>Perkinsidae</taxon>
        <taxon>Perkinsus</taxon>
    </lineage>
</organism>
<feature type="region of interest" description="Disordered" evidence="1">
    <location>
        <begin position="786"/>
        <end position="814"/>
    </location>
</feature>
<protein>
    <recommendedName>
        <fullName evidence="3">Carrier domain-containing protein</fullName>
    </recommendedName>
</protein>
<dbReference type="Proteomes" id="UP000541610">
    <property type="component" value="Unassembled WGS sequence"/>
</dbReference>